<evidence type="ECO:0000313" key="2">
    <source>
        <dbReference type="Proteomes" id="UP001279410"/>
    </source>
</evidence>
<organism evidence="1 2">
    <name type="scientific">Lates japonicus</name>
    <name type="common">Japanese lates</name>
    <dbReference type="NCBI Taxonomy" id="270547"/>
    <lineage>
        <taxon>Eukaryota</taxon>
        <taxon>Metazoa</taxon>
        <taxon>Chordata</taxon>
        <taxon>Craniata</taxon>
        <taxon>Vertebrata</taxon>
        <taxon>Euteleostomi</taxon>
        <taxon>Actinopterygii</taxon>
        <taxon>Neopterygii</taxon>
        <taxon>Teleostei</taxon>
        <taxon>Neoteleostei</taxon>
        <taxon>Acanthomorphata</taxon>
        <taxon>Carangaria</taxon>
        <taxon>Carangaria incertae sedis</taxon>
        <taxon>Centropomidae</taxon>
        <taxon>Lates</taxon>
    </lineage>
</organism>
<protein>
    <submittedName>
        <fullName evidence="1">Ankyrin repeat domain-containing protein 10 isoform X1</fullName>
    </submittedName>
</protein>
<dbReference type="AlphaFoldDB" id="A0AAD3N3R8"/>
<proteinExistence type="predicted"/>
<reference evidence="1" key="1">
    <citation type="submission" date="2022-08" db="EMBL/GenBank/DDBJ databases">
        <title>Genome sequencing of akame (Lates japonicus).</title>
        <authorList>
            <person name="Hashiguchi Y."/>
            <person name="Takahashi H."/>
        </authorList>
    </citation>
    <scope>NUCLEOTIDE SEQUENCE</scope>
    <source>
        <strain evidence="1">Kochi</strain>
    </source>
</reference>
<name>A0AAD3N3R8_LATJO</name>
<comment type="caution">
    <text evidence="1">The sequence shown here is derived from an EMBL/GenBank/DDBJ whole genome shotgun (WGS) entry which is preliminary data.</text>
</comment>
<sequence length="90" mass="10163">MGTDCGDFQHYGHYHGFGDTAEELSDSSHLEHSSSVQAEHRYNERVVLLSATTLSVWDQLLRDLRYWAMRSVGLGWMLSVLGVVLGDSDY</sequence>
<evidence type="ECO:0000313" key="1">
    <source>
        <dbReference type="EMBL" id="GLD64762.1"/>
    </source>
</evidence>
<dbReference type="Proteomes" id="UP001279410">
    <property type="component" value="Unassembled WGS sequence"/>
</dbReference>
<gene>
    <name evidence="1" type="ORF">AKAME5_001628100</name>
</gene>
<accession>A0AAD3N3R8</accession>
<dbReference type="EMBL" id="BRZM01000071">
    <property type="protein sequence ID" value="GLD64762.1"/>
    <property type="molecule type" value="Genomic_DNA"/>
</dbReference>
<keyword evidence="2" id="KW-1185">Reference proteome</keyword>